<name>A0ABN9XY60_9DINO</name>
<comment type="caution">
    <text evidence="1">The sequence shown here is derived from an EMBL/GenBank/DDBJ whole genome shotgun (WGS) entry which is preliminary data.</text>
</comment>
<gene>
    <name evidence="1" type="ORF">PCOR1329_LOCUS79681</name>
</gene>
<sequence>EGGRLQTEQHARALEACRRLYGEVSARAPALLPLAGRAVADAEAAFARYTKLEEEHSRALWRLHHAVAQGLRR</sequence>
<dbReference type="Proteomes" id="UP001189429">
    <property type="component" value="Unassembled WGS sequence"/>
</dbReference>
<evidence type="ECO:0000313" key="1">
    <source>
        <dbReference type="EMBL" id="CAK0903340.1"/>
    </source>
</evidence>
<accession>A0ABN9XY60</accession>
<protein>
    <submittedName>
        <fullName evidence="1">Uncharacterized protein</fullName>
    </submittedName>
</protein>
<reference evidence="1" key="1">
    <citation type="submission" date="2023-10" db="EMBL/GenBank/DDBJ databases">
        <authorList>
            <person name="Chen Y."/>
            <person name="Shah S."/>
            <person name="Dougan E. K."/>
            <person name="Thang M."/>
            <person name="Chan C."/>
        </authorList>
    </citation>
    <scope>NUCLEOTIDE SEQUENCE [LARGE SCALE GENOMIC DNA]</scope>
</reference>
<organism evidence="1 2">
    <name type="scientific">Prorocentrum cordatum</name>
    <dbReference type="NCBI Taxonomy" id="2364126"/>
    <lineage>
        <taxon>Eukaryota</taxon>
        <taxon>Sar</taxon>
        <taxon>Alveolata</taxon>
        <taxon>Dinophyceae</taxon>
        <taxon>Prorocentrales</taxon>
        <taxon>Prorocentraceae</taxon>
        <taxon>Prorocentrum</taxon>
    </lineage>
</organism>
<proteinExistence type="predicted"/>
<dbReference type="EMBL" id="CAUYUJ010021207">
    <property type="protein sequence ID" value="CAK0903340.1"/>
    <property type="molecule type" value="Genomic_DNA"/>
</dbReference>
<evidence type="ECO:0000313" key="2">
    <source>
        <dbReference type="Proteomes" id="UP001189429"/>
    </source>
</evidence>
<keyword evidence="2" id="KW-1185">Reference proteome</keyword>
<feature type="non-terminal residue" evidence="1">
    <location>
        <position position="1"/>
    </location>
</feature>